<dbReference type="RefSeq" id="WP_248206708.1">
    <property type="nucleotide sequence ID" value="NZ_JALNMH010000004.1"/>
</dbReference>
<organism evidence="2 3">
    <name type="scientific">Pseudomarimonas salicorniae</name>
    <dbReference type="NCBI Taxonomy" id="2933270"/>
    <lineage>
        <taxon>Bacteria</taxon>
        <taxon>Pseudomonadati</taxon>
        <taxon>Pseudomonadota</taxon>
        <taxon>Gammaproteobacteria</taxon>
        <taxon>Lysobacterales</taxon>
        <taxon>Lysobacteraceae</taxon>
        <taxon>Pseudomarimonas</taxon>
    </lineage>
</organism>
<comment type="caution">
    <text evidence="2">The sequence shown here is derived from an EMBL/GenBank/DDBJ whole genome shotgun (WGS) entry which is preliminary data.</text>
</comment>
<evidence type="ECO:0000313" key="3">
    <source>
        <dbReference type="Proteomes" id="UP001431449"/>
    </source>
</evidence>
<proteinExistence type="predicted"/>
<evidence type="ECO:0000256" key="1">
    <source>
        <dbReference type="SAM" id="Phobius"/>
    </source>
</evidence>
<keyword evidence="1" id="KW-0812">Transmembrane</keyword>
<gene>
    <name evidence="2" type="ORF">M0G41_06555</name>
</gene>
<feature type="transmembrane region" description="Helical" evidence="1">
    <location>
        <begin position="12"/>
        <end position="31"/>
    </location>
</feature>
<accession>A0ABT0GG49</accession>
<feature type="transmembrane region" description="Helical" evidence="1">
    <location>
        <begin position="43"/>
        <end position="63"/>
    </location>
</feature>
<keyword evidence="3" id="KW-1185">Reference proteome</keyword>
<evidence type="ECO:0008006" key="4">
    <source>
        <dbReference type="Google" id="ProtNLM"/>
    </source>
</evidence>
<dbReference type="Proteomes" id="UP001431449">
    <property type="component" value="Unassembled WGS sequence"/>
</dbReference>
<keyword evidence="1" id="KW-0472">Membrane</keyword>
<keyword evidence="1" id="KW-1133">Transmembrane helix</keyword>
<name>A0ABT0GG49_9GAMM</name>
<evidence type="ECO:0000313" key="2">
    <source>
        <dbReference type="EMBL" id="MCK7593327.1"/>
    </source>
</evidence>
<protein>
    <recommendedName>
        <fullName evidence="4">Pilus assembly protein</fullName>
    </recommendedName>
</protein>
<feature type="transmembrane region" description="Helical" evidence="1">
    <location>
        <begin position="75"/>
        <end position="94"/>
    </location>
</feature>
<reference evidence="2" key="1">
    <citation type="submission" date="2022-04" db="EMBL/GenBank/DDBJ databases">
        <title>Lysobacter sp. CAU 1642 isolated from sea sand.</title>
        <authorList>
            <person name="Kim W."/>
        </authorList>
    </citation>
    <scope>NUCLEOTIDE SEQUENCE</scope>
    <source>
        <strain evidence="2">CAU 1642</strain>
    </source>
</reference>
<dbReference type="EMBL" id="JALNMH010000004">
    <property type="protein sequence ID" value="MCK7593327.1"/>
    <property type="molecule type" value="Genomic_DNA"/>
</dbReference>
<sequence>MSRWKAAGIHLLISLGVVAALAALMLSTWYARGLFQFAQADRLLLLVGAIDVTVGPLLTLLVFRAGKKGLKLDLSLIGLAQVAFLAYGLSVVWISRPAFLVALPERVQLVFANEIDPDTLPVVDGALPRSRVPWLGPELVGARRPQDPAERARLVDELIAGRDLPAFPKYYVPFPQLADDLLAASESIESLGRRLGPDERRALHERLRAEYGNGARWVPIVSSRGTATLFIDPETALPLRADPFDPR</sequence>